<dbReference type="RefSeq" id="WP_047763580.1">
    <property type="nucleotide sequence ID" value="NZ_LAQL01000004.1"/>
</dbReference>
<evidence type="ECO:0000259" key="6">
    <source>
        <dbReference type="Pfam" id="PF00329"/>
    </source>
</evidence>
<dbReference type="InterPro" id="IPR010218">
    <property type="entry name" value="NADH_DH_suC"/>
</dbReference>
<keyword evidence="3 5" id="KW-0874">Quinone</keyword>
<dbReference type="GO" id="GO:0050136">
    <property type="term" value="F:NADH dehydrogenase (quinone) (non-electrogenic) activity"/>
    <property type="evidence" value="ECO:0007669"/>
    <property type="project" value="UniProtKB-UniRule"/>
</dbReference>
<dbReference type="AlphaFoldDB" id="A0A0H2MXT8"/>
<evidence type="ECO:0000256" key="2">
    <source>
        <dbReference type="ARBA" id="ARBA00022448"/>
    </source>
</evidence>
<dbReference type="EMBL" id="LAQL01000004">
    <property type="protein sequence ID" value="KLN61500.1"/>
    <property type="molecule type" value="Genomic_DNA"/>
</dbReference>
<comment type="similarity">
    <text evidence="1 3 4">Belongs to the complex I 30 kDa subunit family.</text>
</comment>
<reference evidence="7 8" key="1">
    <citation type="submission" date="2015-03" db="EMBL/GenBank/DDBJ databases">
        <title>Genome Sequence of Kiloniella spongiae MEBiC09566, isolated from a marine sponge.</title>
        <authorList>
            <person name="Shao Z."/>
            <person name="Wang L."/>
            <person name="Li X."/>
        </authorList>
    </citation>
    <scope>NUCLEOTIDE SEQUENCE [LARGE SCALE GENOMIC DNA]</scope>
    <source>
        <strain evidence="7 8">MEBiC09566</strain>
    </source>
</reference>
<evidence type="ECO:0000313" key="8">
    <source>
        <dbReference type="Proteomes" id="UP000035444"/>
    </source>
</evidence>
<dbReference type="OrthoDB" id="9803286at2"/>
<dbReference type="GO" id="GO:0048038">
    <property type="term" value="F:quinone binding"/>
    <property type="evidence" value="ECO:0007669"/>
    <property type="project" value="UniProtKB-KW"/>
</dbReference>
<comment type="caution">
    <text evidence="7">The sequence shown here is derived from an EMBL/GenBank/DDBJ whole genome shotgun (WGS) entry which is preliminary data.</text>
</comment>
<gene>
    <name evidence="3" type="primary">nuoC</name>
    <name evidence="7" type="ORF">WH96_07740</name>
</gene>
<dbReference type="PANTHER" id="PTHR10884">
    <property type="entry name" value="NADH DEHYDROGENASE UBIQUINONE IRON-SULFUR PROTEIN 3"/>
    <property type="match status" value="1"/>
</dbReference>
<evidence type="ECO:0000256" key="1">
    <source>
        <dbReference type="ARBA" id="ARBA00007569"/>
    </source>
</evidence>
<proteinExistence type="inferred from homology"/>
<feature type="domain" description="NADH:ubiquinone oxidoreductase 30kDa subunit" evidence="6">
    <location>
        <begin position="32"/>
        <end position="153"/>
    </location>
</feature>
<dbReference type="PROSITE" id="PS00542">
    <property type="entry name" value="COMPLEX1_30K"/>
    <property type="match status" value="1"/>
</dbReference>
<keyword evidence="3" id="KW-0830">Ubiquinone</keyword>
<keyword evidence="7" id="KW-0560">Oxidoreductase</keyword>
<dbReference type="Pfam" id="PF00329">
    <property type="entry name" value="Complex1_30kDa"/>
    <property type="match status" value="1"/>
</dbReference>
<sequence length="206" mass="23895">MNQALLDLGDYIVTTLGEAVTGSELINDELVIWAKSDTLLKVIKFLRDNQNCQFRQLVELTAVDYPSREDRFELVYCLLSLTHNQRIKVKFSTSDETPVESVTGLFSSAIWYEREAWDMYGIFFANHPDLRRMLTDYGFEGHPLRKDFPLTGYVEVRYDETQKRVVYEPVKLTQEFRNFDFSSPWEGIVNLPGDEKAEQENEEGAA</sequence>
<protein>
    <recommendedName>
        <fullName evidence="3">NADH-quinone oxidoreductase subunit C</fullName>
        <ecNumber evidence="3">7.1.1.-</ecNumber>
    </recommendedName>
    <alternativeName>
        <fullName evidence="3">NADH dehydrogenase I subunit C</fullName>
    </alternativeName>
    <alternativeName>
        <fullName evidence="3">NDH-1 subunit C</fullName>
    </alternativeName>
</protein>
<evidence type="ECO:0000256" key="3">
    <source>
        <dbReference type="HAMAP-Rule" id="MF_01357"/>
    </source>
</evidence>
<keyword evidence="3 4" id="KW-1278">Translocase</keyword>
<dbReference type="PANTHER" id="PTHR10884:SF14">
    <property type="entry name" value="NADH DEHYDROGENASE [UBIQUINONE] IRON-SULFUR PROTEIN 3, MITOCHONDRIAL"/>
    <property type="match status" value="1"/>
</dbReference>
<dbReference type="Proteomes" id="UP000035444">
    <property type="component" value="Unassembled WGS sequence"/>
</dbReference>
<accession>A0A0H2MXT8</accession>
<dbReference type="GO" id="GO:0008137">
    <property type="term" value="F:NADH dehydrogenase (ubiquinone) activity"/>
    <property type="evidence" value="ECO:0007669"/>
    <property type="project" value="InterPro"/>
</dbReference>
<comment type="catalytic activity">
    <reaction evidence="3 5">
        <text>a quinone + NADH + 5 H(+)(in) = a quinol + NAD(+) + 4 H(+)(out)</text>
        <dbReference type="Rhea" id="RHEA:57888"/>
        <dbReference type="ChEBI" id="CHEBI:15378"/>
        <dbReference type="ChEBI" id="CHEBI:24646"/>
        <dbReference type="ChEBI" id="CHEBI:57540"/>
        <dbReference type="ChEBI" id="CHEBI:57945"/>
        <dbReference type="ChEBI" id="CHEBI:132124"/>
    </reaction>
</comment>
<dbReference type="STRING" id="1489064.WH96_07740"/>
<dbReference type="InterPro" id="IPR037232">
    <property type="entry name" value="NADH_quin_OxRdtase_su_C/D-like"/>
</dbReference>
<comment type="subunit">
    <text evidence="3">NDH-1 is composed of 14 different subunits. Subunits NuoB, C, D, E, F, and G constitute the peripheral sector of the complex.</text>
</comment>
<keyword evidence="2 3" id="KW-0813">Transport</keyword>
<dbReference type="SUPFAM" id="SSF143243">
    <property type="entry name" value="Nqo5-like"/>
    <property type="match status" value="1"/>
</dbReference>
<dbReference type="NCBIfam" id="TIGR01961">
    <property type="entry name" value="NuoC_fam"/>
    <property type="match status" value="1"/>
</dbReference>
<dbReference type="InterPro" id="IPR020396">
    <property type="entry name" value="NADH_UbQ_OxRdtase_CS"/>
</dbReference>
<comment type="subcellular location">
    <subcellularLocation>
        <location evidence="3">Cell membrane</location>
        <topology evidence="3">Peripheral membrane protein</topology>
        <orientation evidence="3">Cytoplasmic side</orientation>
    </subcellularLocation>
</comment>
<organism evidence="7 8">
    <name type="scientific">Kiloniella spongiae</name>
    <dbReference type="NCBI Taxonomy" id="1489064"/>
    <lineage>
        <taxon>Bacteria</taxon>
        <taxon>Pseudomonadati</taxon>
        <taxon>Pseudomonadota</taxon>
        <taxon>Alphaproteobacteria</taxon>
        <taxon>Rhodospirillales</taxon>
        <taxon>Kiloniellaceae</taxon>
        <taxon>Kiloniella</taxon>
    </lineage>
</organism>
<dbReference type="PATRIC" id="fig|1489064.4.peg.2799"/>
<dbReference type="GO" id="GO:0005886">
    <property type="term" value="C:plasma membrane"/>
    <property type="evidence" value="ECO:0007669"/>
    <property type="project" value="UniProtKB-SubCell"/>
</dbReference>
<dbReference type="EC" id="7.1.1.-" evidence="3"/>
<dbReference type="HAMAP" id="MF_01357">
    <property type="entry name" value="NDH1_NuoC"/>
    <property type="match status" value="1"/>
</dbReference>
<evidence type="ECO:0000256" key="4">
    <source>
        <dbReference type="RuleBase" id="RU003456"/>
    </source>
</evidence>
<keyword evidence="8" id="KW-1185">Reference proteome</keyword>
<keyword evidence="3" id="KW-1003">Cell membrane</keyword>
<keyword evidence="3 4" id="KW-0520">NAD</keyword>
<dbReference type="Gene3D" id="3.30.460.80">
    <property type="entry name" value="NADH:ubiquinone oxidoreductase, 30kDa subunit"/>
    <property type="match status" value="1"/>
</dbReference>
<name>A0A0H2MXT8_9PROT</name>
<dbReference type="NCBIfam" id="NF004733">
    <property type="entry name" value="PRK06074.1-5"/>
    <property type="match status" value="1"/>
</dbReference>
<keyword evidence="3" id="KW-0472">Membrane</keyword>
<dbReference type="InterPro" id="IPR001268">
    <property type="entry name" value="NADH_UbQ_OxRdtase_30kDa_su"/>
</dbReference>
<evidence type="ECO:0000313" key="7">
    <source>
        <dbReference type="EMBL" id="KLN61500.1"/>
    </source>
</evidence>
<evidence type="ECO:0000256" key="5">
    <source>
        <dbReference type="RuleBase" id="RU003582"/>
    </source>
</evidence>
<comment type="function">
    <text evidence="3">NDH-1 shuttles electrons from NADH, via FMN and iron-sulfur (Fe-S) centers, to quinones in the respiratory chain. The immediate electron acceptor for the enzyme in this species is believed to be ubiquinone. Couples the redox reaction to proton translocation (for every two electrons transferred, four hydrogen ions are translocated across the cytoplasmic membrane), and thus conserves the redox energy in a proton gradient.</text>
</comment>